<comment type="caution">
    <text evidence="2">The sequence shown here is derived from an EMBL/GenBank/DDBJ whole genome shotgun (WGS) entry which is preliminary data.</text>
</comment>
<organism evidence="2 3">
    <name type="scientific">Micromonospora endolithica</name>
    <dbReference type="NCBI Taxonomy" id="230091"/>
    <lineage>
        <taxon>Bacteria</taxon>
        <taxon>Bacillati</taxon>
        <taxon>Actinomycetota</taxon>
        <taxon>Actinomycetes</taxon>
        <taxon>Micromonosporales</taxon>
        <taxon>Micromonosporaceae</taxon>
        <taxon>Micromonospora</taxon>
    </lineage>
</organism>
<keyword evidence="1" id="KW-1133">Transmembrane helix</keyword>
<keyword evidence="1" id="KW-0812">Transmembrane</keyword>
<evidence type="ECO:0000313" key="3">
    <source>
        <dbReference type="Proteomes" id="UP000281726"/>
    </source>
</evidence>
<dbReference type="OrthoDB" id="3297492at2"/>
<dbReference type="RefSeq" id="WP_120726734.1">
    <property type="nucleotide sequence ID" value="NZ_RBAK01000002.1"/>
</dbReference>
<proteinExistence type="predicted"/>
<evidence type="ECO:0000313" key="2">
    <source>
        <dbReference type="EMBL" id="RKN49489.1"/>
    </source>
</evidence>
<keyword evidence="1" id="KW-0472">Membrane</keyword>
<dbReference type="EMBL" id="RBAK01000002">
    <property type="protein sequence ID" value="RKN49489.1"/>
    <property type="molecule type" value="Genomic_DNA"/>
</dbReference>
<gene>
    <name evidence="2" type="ORF">D7223_08370</name>
</gene>
<dbReference type="Proteomes" id="UP000281726">
    <property type="component" value="Unassembled WGS sequence"/>
</dbReference>
<evidence type="ECO:0000256" key="1">
    <source>
        <dbReference type="SAM" id="Phobius"/>
    </source>
</evidence>
<sequence length="122" mass="13226">METVDVDIRVACPNLDDGRLKELADDLVETLWASDVESLRAPYDGEVPAGAKSGEALAIGALVVAVAPAVMEGVMAVVASWLSRQPRDVELEINGHRFRGPVTKAQRDQMLAAFLRNIDRMP</sequence>
<protein>
    <submittedName>
        <fullName evidence="2">Uncharacterized protein</fullName>
    </submittedName>
</protein>
<accession>A0A3A9ZMT2</accession>
<dbReference type="AlphaFoldDB" id="A0A3A9ZMT2"/>
<reference evidence="2 3" key="1">
    <citation type="journal article" date="2004" name="Syst. Appl. Microbiol.">
        <title>Cryptoendolithic actinomycetes from antarctic sandstone rock samples: Micromonospora endolithica sp. nov. and two isolates related to Micromonospora coerulea Jensen 1932.</title>
        <authorList>
            <person name="Hirsch P."/>
            <person name="Mevs U."/>
            <person name="Kroppenstedt R.M."/>
            <person name="Schumann P."/>
            <person name="Stackebrandt E."/>
        </authorList>
    </citation>
    <scope>NUCLEOTIDE SEQUENCE [LARGE SCALE GENOMIC DNA]</scope>
    <source>
        <strain evidence="2 3">JCM 12677</strain>
    </source>
</reference>
<name>A0A3A9ZMT2_9ACTN</name>
<keyword evidence="3" id="KW-1185">Reference proteome</keyword>
<feature type="transmembrane region" description="Helical" evidence="1">
    <location>
        <begin position="56"/>
        <end position="82"/>
    </location>
</feature>